<dbReference type="EMBL" id="CAJVQB010007455">
    <property type="protein sequence ID" value="CAG8703722.1"/>
    <property type="molecule type" value="Genomic_DNA"/>
</dbReference>
<evidence type="ECO:0000313" key="2">
    <source>
        <dbReference type="Proteomes" id="UP000789901"/>
    </source>
</evidence>
<name>A0ABN7UZW7_GIGMA</name>
<gene>
    <name evidence="1" type="ORF">GMARGA_LOCUS12297</name>
</gene>
<keyword evidence="2" id="KW-1185">Reference proteome</keyword>
<proteinExistence type="predicted"/>
<evidence type="ECO:0000313" key="1">
    <source>
        <dbReference type="EMBL" id="CAG8703722.1"/>
    </source>
</evidence>
<dbReference type="Proteomes" id="UP000789901">
    <property type="component" value="Unassembled WGS sequence"/>
</dbReference>
<accession>A0ABN7UZW7</accession>
<comment type="caution">
    <text evidence="1">The sequence shown here is derived from an EMBL/GenBank/DDBJ whole genome shotgun (WGS) entry which is preliminary data.</text>
</comment>
<reference evidence="1 2" key="1">
    <citation type="submission" date="2021-06" db="EMBL/GenBank/DDBJ databases">
        <authorList>
            <person name="Kallberg Y."/>
            <person name="Tangrot J."/>
            <person name="Rosling A."/>
        </authorList>
    </citation>
    <scope>NUCLEOTIDE SEQUENCE [LARGE SCALE GENOMIC DNA]</scope>
    <source>
        <strain evidence="1 2">120-4 pot B 10/14</strain>
    </source>
</reference>
<sequence length="302" mass="35668">FNEADHNVELFQWYPNFDENTDIKNKDERDIVTKIEVDKKEKRVDKVLLANIKEDENSPELDEIATLRSTLIKIVEQIILNTTYDDRNRLVYDQGKLVELYNEDIVEKHGELRKYFPEVKDIVEVLAPKYARLKNNERTDTLLDVNVKPSKNKLDEKCKKWFEKVQKFSYKVRDIEIKRQALRSTYYDGCSMSKRVLVNRVVIAKDIRTMKKKMYGEEFEGREIEIKKHYTPIVKAKNDNNGNKASDSRAENKIKRDKRDIMDVKIKVDKLENNEKKSKVMGAKNDDVDNGVMMCIENDHKK</sequence>
<organism evidence="1 2">
    <name type="scientific">Gigaspora margarita</name>
    <dbReference type="NCBI Taxonomy" id="4874"/>
    <lineage>
        <taxon>Eukaryota</taxon>
        <taxon>Fungi</taxon>
        <taxon>Fungi incertae sedis</taxon>
        <taxon>Mucoromycota</taxon>
        <taxon>Glomeromycotina</taxon>
        <taxon>Glomeromycetes</taxon>
        <taxon>Diversisporales</taxon>
        <taxon>Gigasporaceae</taxon>
        <taxon>Gigaspora</taxon>
    </lineage>
</organism>
<protein>
    <submittedName>
        <fullName evidence="1">899_t:CDS:1</fullName>
    </submittedName>
</protein>
<feature type="non-terminal residue" evidence="1">
    <location>
        <position position="1"/>
    </location>
</feature>